<proteinExistence type="predicted"/>
<dbReference type="Proteomes" id="UP000257109">
    <property type="component" value="Unassembled WGS sequence"/>
</dbReference>
<dbReference type="EMBL" id="QJKJ01001778">
    <property type="protein sequence ID" value="RDY05949.1"/>
    <property type="molecule type" value="Genomic_DNA"/>
</dbReference>
<comment type="caution">
    <text evidence="1">The sequence shown here is derived from an EMBL/GenBank/DDBJ whole genome shotgun (WGS) entry which is preliminary data.</text>
</comment>
<keyword evidence="2" id="KW-1185">Reference proteome</keyword>
<protein>
    <submittedName>
        <fullName evidence="1">Uncharacterized protein</fullName>
    </submittedName>
</protein>
<evidence type="ECO:0000313" key="2">
    <source>
        <dbReference type="Proteomes" id="UP000257109"/>
    </source>
</evidence>
<name>A0A371HT42_MUCPR</name>
<reference evidence="1" key="1">
    <citation type="submission" date="2018-05" db="EMBL/GenBank/DDBJ databases">
        <title>Draft genome of Mucuna pruriens seed.</title>
        <authorList>
            <person name="Nnadi N.E."/>
            <person name="Vos R."/>
            <person name="Hasami M.H."/>
            <person name="Devisetty U.K."/>
            <person name="Aguiy J.C."/>
        </authorList>
    </citation>
    <scope>NUCLEOTIDE SEQUENCE [LARGE SCALE GENOMIC DNA]</scope>
    <source>
        <strain evidence="1">JCA_2017</strain>
    </source>
</reference>
<organism evidence="1 2">
    <name type="scientific">Mucuna pruriens</name>
    <name type="common">Velvet bean</name>
    <name type="synonym">Dolichos pruriens</name>
    <dbReference type="NCBI Taxonomy" id="157652"/>
    <lineage>
        <taxon>Eukaryota</taxon>
        <taxon>Viridiplantae</taxon>
        <taxon>Streptophyta</taxon>
        <taxon>Embryophyta</taxon>
        <taxon>Tracheophyta</taxon>
        <taxon>Spermatophyta</taxon>
        <taxon>Magnoliopsida</taxon>
        <taxon>eudicotyledons</taxon>
        <taxon>Gunneridae</taxon>
        <taxon>Pentapetalae</taxon>
        <taxon>rosids</taxon>
        <taxon>fabids</taxon>
        <taxon>Fabales</taxon>
        <taxon>Fabaceae</taxon>
        <taxon>Papilionoideae</taxon>
        <taxon>50 kb inversion clade</taxon>
        <taxon>NPAAA clade</taxon>
        <taxon>indigoferoid/millettioid clade</taxon>
        <taxon>Phaseoleae</taxon>
        <taxon>Mucuna</taxon>
    </lineage>
</organism>
<gene>
    <name evidence="1" type="ORF">CR513_10150</name>
</gene>
<evidence type="ECO:0000313" key="1">
    <source>
        <dbReference type="EMBL" id="RDY05949.1"/>
    </source>
</evidence>
<feature type="non-terminal residue" evidence="1">
    <location>
        <position position="1"/>
    </location>
</feature>
<dbReference type="AlphaFoldDB" id="A0A371HT42"/>
<sequence>MVRTLRNMYLRDTNHNLHSDNNNLCSLYNNSKGSEHIPSQTILSPQANMSVITLGSEISSAINADVGVVDNPSIMQPLQPLVITTNKLQVEQKERLLQDLKKLRDFYEHPLKHSTLRFLLKKPLEDMTLKLLRWGG</sequence>
<accession>A0A371HT42</accession>